<evidence type="ECO:0000313" key="2">
    <source>
        <dbReference type="EMBL" id="KEY74050.1"/>
    </source>
</evidence>
<evidence type="ECO:0000313" key="3">
    <source>
        <dbReference type="Proteomes" id="UP000028045"/>
    </source>
</evidence>
<protein>
    <recommendedName>
        <fullName evidence="4">Siroheme synthase</fullName>
    </recommendedName>
</protein>
<sequence length="400" mass="44015">MPRSRPRISDVSHTPTPSSPGVPDPGNEPIPPFFNTTFSTHRVSPLYLGKQDLDAARLAQLAHRLRDTLVGDVVRGIQIGLESTDTPVGQVGALRTVKIRWFKATDILGEDVSSEPGTEGLEKGLWIDIRHENASYVALLLPSTASPTVPTASSWTARAGRGKDADESNRAFLHLPLLLLRMPLALKQVMGDWLSATFDCRVSKLALGTKTLLNVLEGWLRTCGISAKGPDCVITLTFNVPLAEQAVSDDENAAEGAQPPGLRSMDMTISPQDLRRFARAGEFIRKEPPKKSAWDDDPRERRRLAGGNTDDGWAWRLDQDATKQPFTDAFALYLDRHLALNLFHPSVRVSQISCSGFVLAQSRLKIVRHGEVSSDLSKAAWMFVKLLGDRLRGDELPTIF</sequence>
<proteinExistence type="predicted"/>
<dbReference type="EMBL" id="KL647681">
    <property type="protein sequence ID" value="KEY74050.1"/>
    <property type="molecule type" value="Genomic_DNA"/>
</dbReference>
<dbReference type="InterPro" id="IPR025204">
    <property type="entry name" value="CENP-L"/>
</dbReference>
<dbReference type="Pfam" id="PF13092">
    <property type="entry name" value="CENP-L"/>
    <property type="match status" value="1"/>
</dbReference>
<keyword evidence="3" id="KW-1185">Reference proteome</keyword>
<dbReference type="AlphaFoldDB" id="A0A084B921"/>
<evidence type="ECO:0000256" key="1">
    <source>
        <dbReference type="SAM" id="MobiDB-lite"/>
    </source>
</evidence>
<feature type="compositionally biased region" description="Pro residues" evidence="1">
    <location>
        <begin position="17"/>
        <end position="32"/>
    </location>
</feature>
<reference evidence="2 3" key="1">
    <citation type="journal article" date="2014" name="BMC Genomics">
        <title>Comparative genome sequencing reveals chemotype-specific gene clusters in the toxigenic black mold Stachybotrys.</title>
        <authorList>
            <person name="Semeiks J."/>
            <person name="Borek D."/>
            <person name="Otwinowski Z."/>
            <person name="Grishin N.V."/>
        </authorList>
    </citation>
    <scope>NUCLEOTIDE SEQUENCE [LARGE SCALE GENOMIC DNA]</scope>
    <source>
        <strain evidence="3">CBS 109288 / IBT 7711</strain>
    </source>
</reference>
<dbReference type="OrthoDB" id="8864979at2759"/>
<dbReference type="Proteomes" id="UP000028045">
    <property type="component" value="Unassembled WGS sequence"/>
</dbReference>
<gene>
    <name evidence="2" type="ORF">S7711_02639</name>
</gene>
<accession>A0A084B921</accession>
<evidence type="ECO:0008006" key="4">
    <source>
        <dbReference type="Google" id="ProtNLM"/>
    </source>
</evidence>
<organism evidence="2 3">
    <name type="scientific">Stachybotrys chartarum (strain CBS 109288 / IBT 7711)</name>
    <name type="common">Toxic black mold</name>
    <name type="synonym">Stilbospora chartarum</name>
    <dbReference type="NCBI Taxonomy" id="1280523"/>
    <lineage>
        <taxon>Eukaryota</taxon>
        <taxon>Fungi</taxon>
        <taxon>Dikarya</taxon>
        <taxon>Ascomycota</taxon>
        <taxon>Pezizomycotina</taxon>
        <taxon>Sordariomycetes</taxon>
        <taxon>Hypocreomycetidae</taxon>
        <taxon>Hypocreales</taxon>
        <taxon>Stachybotryaceae</taxon>
        <taxon>Stachybotrys</taxon>
    </lineage>
</organism>
<name>A0A084B921_STACB</name>
<feature type="region of interest" description="Disordered" evidence="1">
    <location>
        <begin position="1"/>
        <end position="32"/>
    </location>
</feature>
<dbReference type="HOGENOM" id="CLU_034400_0_0_1"/>